<dbReference type="EMBL" id="GL732541">
    <property type="protein sequence ID" value="EFX81874.1"/>
    <property type="molecule type" value="Genomic_DNA"/>
</dbReference>
<dbReference type="InParanoid" id="E9GEP9"/>
<dbReference type="CDD" id="cd00190">
    <property type="entry name" value="Tryp_SPc"/>
    <property type="match status" value="1"/>
</dbReference>
<evidence type="ECO:0000256" key="8">
    <source>
        <dbReference type="RuleBase" id="RU363034"/>
    </source>
</evidence>
<dbReference type="Pfam" id="PF00057">
    <property type="entry name" value="Ldl_recept_a"/>
    <property type="match status" value="4"/>
</dbReference>
<dbReference type="SUPFAM" id="SSF56487">
    <property type="entry name" value="SRCR-like"/>
    <property type="match status" value="1"/>
</dbReference>
<dbReference type="FunFam" id="2.40.10.10:FF:000003">
    <property type="entry name" value="Transmembrane serine protease 3"/>
    <property type="match status" value="1"/>
</dbReference>
<evidence type="ECO:0000313" key="11">
    <source>
        <dbReference type="EMBL" id="EFX81874.1"/>
    </source>
</evidence>
<dbReference type="PROSITE" id="PS50240">
    <property type="entry name" value="TRYPSIN_DOM"/>
    <property type="match status" value="2"/>
</dbReference>
<dbReference type="InterPro" id="IPR015420">
    <property type="entry name" value="Peptidase_S1A_nudel"/>
</dbReference>
<dbReference type="Pfam" id="PF00089">
    <property type="entry name" value="Trypsin"/>
    <property type="match status" value="1"/>
</dbReference>
<evidence type="ECO:0000313" key="12">
    <source>
        <dbReference type="Proteomes" id="UP000000305"/>
    </source>
</evidence>
<feature type="disulfide bond" evidence="6">
    <location>
        <begin position="549"/>
        <end position="564"/>
    </location>
</feature>
<dbReference type="Pfam" id="PF09342">
    <property type="entry name" value="DUF1986"/>
    <property type="match status" value="1"/>
</dbReference>
<dbReference type="InterPro" id="IPR002172">
    <property type="entry name" value="LDrepeatLR_classA_rpt"/>
</dbReference>
<feature type="disulfide bond" evidence="6">
    <location>
        <begin position="623"/>
        <end position="638"/>
    </location>
</feature>
<dbReference type="PROSITE" id="PS00134">
    <property type="entry name" value="TRYPSIN_HIS"/>
    <property type="match status" value="1"/>
</dbReference>
<dbReference type="KEGG" id="dpx:DAPPUDRAFT_317027"/>
<evidence type="ECO:0000256" key="3">
    <source>
        <dbReference type="ARBA" id="ARBA00022825"/>
    </source>
</evidence>
<dbReference type="PROSITE" id="PS50287">
    <property type="entry name" value="SRCR_2"/>
    <property type="match status" value="2"/>
</dbReference>
<dbReference type="InterPro" id="IPR018114">
    <property type="entry name" value="TRYPSIN_HIS"/>
</dbReference>
<dbReference type="InterPro" id="IPR033116">
    <property type="entry name" value="TRYPSIN_SER"/>
</dbReference>
<dbReference type="PANTHER" id="PTHR24252:SF11">
    <property type="entry name" value="ATRIAL NATRIURETIC PEPTIDE-CONVERTING ENZYME ISOFORM X1"/>
    <property type="match status" value="1"/>
</dbReference>
<dbReference type="GO" id="GO:0016020">
    <property type="term" value="C:membrane"/>
    <property type="evidence" value="ECO:0007669"/>
    <property type="project" value="InterPro"/>
</dbReference>
<dbReference type="eggNOG" id="KOG3627">
    <property type="taxonomic scope" value="Eukaryota"/>
</dbReference>
<feature type="disulfide bond" evidence="6">
    <location>
        <begin position="1094"/>
        <end position="1112"/>
    </location>
</feature>
<protein>
    <recommendedName>
        <fullName evidence="13">EOG090X019S</fullName>
    </recommendedName>
</protein>
<dbReference type="InterPro" id="IPR001254">
    <property type="entry name" value="Trypsin_dom"/>
</dbReference>
<evidence type="ECO:0000259" key="10">
    <source>
        <dbReference type="PROSITE" id="PS50287"/>
    </source>
</evidence>
<proteinExistence type="predicted"/>
<dbReference type="InterPro" id="IPR043504">
    <property type="entry name" value="Peptidase_S1_PA_chymotrypsin"/>
</dbReference>
<dbReference type="MEROPS" id="S01.308"/>
<dbReference type="SUPFAM" id="SSF57424">
    <property type="entry name" value="LDL receptor-like module"/>
    <property type="match status" value="6"/>
</dbReference>
<feature type="disulfide bond" evidence="6">
    <location>
        <begin position="1146"/>
        <end position="1164"/>
    </location>
</feature>
<feature type="disulfide bond" evidence="6">
    <location>
        <begin position="70"/>
        <end position="85"/>
    </location>
</feature>
<keyword evidence="2 8" id="KW-0378">Hydrolase</keyword>
<dbReference type="CDD" id="cd00112">
    <property type="entry name" value="LDLa"/>
    <property type="match status" value="5"/>
</dbReference>
<dbReference type="FunCoup" id="E9GEP9">
    <property type="interactions" value="8"/>
</dbReference>
<feature type="domain" description="Peptidase S1" evidence="9">
    <location>
        <begin position="290"/>
        <end position="516"/>
    </location>
</feature>
<evidence type="ECO:0008006" key="13">
    <source>
        <dbReference type="Google" id="ProtNLM"/>
    </source>
</evidence>
<dbReference type="PANTHER" id="PTHR24252">
    <property type="entry name" value="ACROSIN-RELATED"/>
    <property type="match status" value="1"/>
</dbReference>
<dbReference type="PROSITE" id="PS50068">
    <property type="entry name" value="LDLRA_2"/>
    <property type="match status" value="6"/>
</dbReference>
<dbReference type="GO" id="GO:0006508">
    <property type="term" value="P:proteolysis"/>
    <property type="evidence" value="ECO:0007669"/>
    <property type="project" value="UniProtKB-KW"/>
</dbReference>
<evidence type="ECO:0000256" key="2">
    <source>
        <dbReference type="ARBA" id="ARBA00022801"/>
    </source>
</evidence>
<feature type="domain" description="SRCR" evidence="10">
    <location>
        <begin position="1229"/>
        <end position="1308"/>
    </location>
</feature>
<comment type="caution">
    <text evidence="7">Lacks conserved residue(s) required for the propagation of feature annotation.</text>
</comment>
<keyword evidence="4 6" id="KW-1015">Disulfide bond</keyword>
<evidence type="ECO:0000256" key="4">
    <source>
        <dbReference type="ARBA" id="ARBA00023157"/>
    </source>
</evidence>
<dbReference type="InterPro" id="IPR001190">
    <property type="entry name" value="SRCR"/>
</dbReference>
<dbReference type="SMART" id="SM00192">
    <property type="entry name" value="LDLa"/>
    <property type="match status" value="7"/>
</dbReference>
<dbReference type="PROSITE" id="PS00135">
    <property type="entry name" value="TRYPSIN_SER"/>
    <property type="match status" value="1"/>
</dbReference>
<name>E9GEP9_DAPPU</name>
<evidence type="ECO:0000256" key="1">
    <source>
        <dbReference type="ARBA" id="ARBA00022670"/>
    </source>
</evidence>
<dbReference type="GO" id="GO:0004252">
    <property type="term" value="F:serine-type endopeptidase activity"/>
    <property type="evidence" value="ECO:0007669"/>
    <property type="project" value="InterPro"/>
</dbReference>
<keyword evidence="1 8" id="KW-0645">Protease</keyword>
<evidence type="ECO:0000256" key="7">
    <source>
        <dbReference type="PROSITE-ProRule" id="PRU00196"/>
    </source>
</evidence>
<feature type="disulfide bond" evidence="6">
    <location>
        <begin position="1139"/>
        <end position="1151"/>
    </location>
</feature>
<dbReference type="InterPro" id="IPR036055">
    <property type="entry name" value="LDL_receptor-like_sf"/>
</dbReference>
<sequence length="1308" mass="143640">MCDGKVQCPEATDETDCSCRSRMDPSKICDGIFDCPSLDDETSCRGCNATQFNCDITRARPLCIPLKQRCDGVEQCPDGMDEVGCSVLSPTQEPLEVSVAKYSSGYVMHNIKNKWYPLCDSSHNVTQLVSGICQLTVGDSLGVFQVSKRKSNSSAYNGTFAMLTGIVNKPMVIGNCTDLLFVQCPSPRCGRKAPSLAEIGRKVTIKPNITIASTTSKPNTFQNGNPSLLIKPFFGRSVQSDQPSMDVEAPIRRFRKSDPTCQGSRCSRLTGRYPESLVQRRKRRGTLDRIVGGRESSMGAWPWVVAIIRDGEFKCGGSLLDNSWILTAGHCFHMLEKSHFEIQLGMLRRSSFSPLEQTRAVLSVYVHPKYNPLTLENDITLLRVQEPFQLNQWTAPACLPSLGYYPRNDTLCNVVGWGNVQENGPESDSLREVAIPITPCKSDLQVDPKKVLCAGFPEGKKDSCQGDSGGPLVCPTNGRWLLAGIVSFGLGCARPEELGAYTNVAYYTSWIKEIMDEKSDQPMRTPKPNCKGMICQRGTGVCLSPNFICDGIVDCLNAEDEVNCGSAKLLSSTSHAPIISTEISTLAPILSTTPLPSTTPTVCTADQFTCSKVFQCVPLSDKCDQIGDCKDGTDESSCSCADVLRNTGNSQLICDDHIDCSDYSDEEGCRNCSAGEYYSFISSRCMPYKEMCDENLQSESHCAALIPQPFSVALDRMGKLKREQSGIVAVNKLGRWQPFCAKNWTSSVNHEICSYLGYGPGLSYSFIPGMESAPIKNLEPQQGFLWKTSKGINSQLVLPKSDAKIVDETSISSALHSIVKRQSTTTNDCKFVNVTCANQLCGIRPNLGGWDNFPNRVGRFPWHVTLFLNGQYLCGASLVAPEWLLVSSNCVRNINLTKDYVAALFGARRLIPFTSPMEQIRRVANTVKISTTSKMALLYLERPVELTETVNPICLVPMENVRALTKKNQCVAVSMNGTLLASSTGFSKINMTVRSLSVNWTDDENTTSCPSSKWSGSVTCSDGLSWFAVAIFERDCSKRGPFVDTLEGIWQHFDAIESIIKCSSLKPKQRRKRQLQFSCPMPILPAPSCNSWRCPLGTCLESDQVCDGVPDCRDRSDETKACRSPEVTTVTPFLNATKCARTEYECSNGKCIPGDMLCDGVVDCIAGEDEKGPFNDLECPTDFFRCLDPGQNRSQEMIPMSAVCDGQRNCSNGMDERKCLSISAEFPVVTDKYGNPLKVSASGFLVLRLKGQWFPYCTNGWTDKLTNDTCTGYGFGKSASFKAFNLSDASSLIRKSDQCSTVVYLTCA</sequence>
<dbReference type="Proteomes" id="UP000000305">
    <property type="component" value="Unassembled WGS sequence"/>
</dbReference>
<keyword evidence="12" id="KW-1185">Reference proteome</keyword>
<dbReference type="InterPro" id="IPR036772">
    <property type="entry name" value="SRCR-like_dom_sf"/>
</dbReference>
<feature type="disulfide bond" evidence="6">
    <location>
        <begin position="530"/>
        <end position="542"/>
    </location>
</feature>
<dbReference type="HOGENOM" id="CLU_000346_0_0_1"/>
<evidence type="ECO:0000256" key="5">
    <source>
        <dbReference type="ARBA" id="ARBA00023180"/>
    </source>
</evidence>
<dbReference type="GO" id="GO:0008236">
    <property type="term" value="F:serine-type peptidase activity"/>
    <property type="evidence" value="ECO:0000318"/>
    <property type="project" value="GO_Central"/>
</dbReference>
<gene>
    <name evidence="11" type="ORF">DAPPUDRAFT_317027</name>
</gene>
<dbReference type="Gene3D" id="2.40.10.10">
    <property type="entry name" value="Trypsin-like serine proteases"/>
    <property type="match status" value="2"/>
</dbReference>
<dbReference type="InterPro" id="IPR009003">
    <property type="entry name" value="Peptidase_S1_PA"/>
</dbReference>
<dbReference type="PhylomeDB" id="E9GEP9"/>
<keyword evidence="3 8" id="KW-0720">Serine protease</keyword>
<organism evidence="11 12">
    <name type="scientific">Daphnia pulex</name>
    <name type="common">Water flea</name>
    <dbReference type="NCBI Taxonomy" id="6669"/>
    <lineage>
        <taxon>Eukaryota</taxon>
        <taxon>Metazoa</taxon>
        <taxon>Ecdysozoa</taxon>
        <taxon>Arthropoda</taxon>
        <taxon>Crustacea</taxon>
        <taxon>Branchiopoda</taxon>
        <taxon>Diplostraca</taxon>
        <taxon>Cladocera</taxon>
        <taxon>Anomopoda</taxon>
        <taxon>Daphniidae</taxon>
        <taxon>Daphnia</taxon>
    </lineage>
</organism>
<feature type="domain" description="SRCR" evidence="10">
    <location>
        <begin position="712"/>
        <end position="763"/>
    </location>
</feature>
<dbReference type="SMART" id="SM00020">
    <property type="entry name" value="Tryp_SPc"/>
    <property type="match status" value="1"/>
</dbReference>
<evidence type="ECO:0000259" key="9">
    <source>
        <dbReference type="PROSITE" id="PS50240"/>
    </source>
</evidence>
<reference evidence="11 12" key="1">
    <citation type="journal article" date="2011" name="Science">
        <title>The ecoresponsive genome of Daphnia pulex.</title>
        <authorList>
            <person name="Colbourne J.K."/>
            <person name="Pfrender M.E."/>
            <person name="Gilbert D."/>
            <person name="Thomas W.K."/>
            <person name="Tucker A."/>
            <person name="Oakley T.H."/>
            <person name="Tokishita S."/>
            <person name="Aerts A."/>
            <person name="Arnold G.J."/>
            <person name="Basu M.K."/>
            <person name="Bauer D.J."/>
            <person name="Caceres C.E."/>
            <person name="Carmel L."/>
            <person name="Casola C."/>
            <person name="Choi J.H."/>
            <person name="Detter J.C."/>
            <person name="Dong Q."/>
            <person name="Dusheyko S."/>
            <person name="Eads B.D."/>
            <person name="Frohlich T."/>
            <person name="Geiler-Samerotte K.A."/>
            <person name="Gerlach D."/>
            <person name="Hatcher P."/>
            <person name="Jogdeo S."/>
            <person name="Krijgsveld J."/>
            <person name="Kriventseva E.V."/>
            <person name="Kultz D."/>
            <person name="Laforsch C."/>
            <person name="Lindquist E."/>
            <person name="Lopez J."/>
            <person name="Manak J.R."/>
            <person name="Muller J."/>
            <person name="Pangilinan J."/>
            <person name="Patwardhan R.P."/>
            <person name="Pitluck S."/>
            <person name="Pritham E.J."/>
            <person name="Rechtsteiner A."/>
            <person name="Rho M."/>
            <person name="Rogozin I.B."/>
            <person name="Sakarya O."/>
            <person name="Salamov A."/>
            <person name="Schaack S."/>
            <person name="Shapiro H."/>
            <person name="Shiga Y."/>
            <person name="Skalitzky C."/>
            <person name="Smith Z."/>
            <person name="Souvorov A."/>
            <person name="Sung W."/>
            <person name="Tang Z."/>
            <person name="Tsuchiya D."/>
            <person name="Tu H."/>
            <person name="Vos H."/>
            <person name="Wang M."/>
            <person name="Wolf Y.I."/>
            <person name="Yamagata H."/>
            <person name="Yamada T."/>
            <person name="Ye Y."/>
            <person name="Shaw J.R."/>
            <person name="Andrews J."/>
            <person name="Crease T.J."/>
            <person name="Tang H."/>
            <person name="Lucas S.M."/>
            <person name="Robertson H.M."/>
            <person name="Bork P."/>
            <person name="Koonin E.V."/>
            <person name="Zdobnov E.M."/>
            <person name="Grigoriev I.V."/>
            <person name="Lynch M."/>
            <person name="Boore J.L."/>
        </authorList>
    </citation>
    <scope>NUCLEOTIDE SEQUENCE [LARGE SCALE GENOMIC DNA]</scope>
</reference>
<evidence type="ECO:0000256" key="6">
    <source>
        <dbReference type="PROSITE-ProRule" id="PRU00124"/>
    </source>
</evidence>
<feature type="disulfide bond" evidence="6">
    <location>
        <begin position="1204"/>
        <end position="1219"/>
    </location>
</feature>
<dbReference type="SUPFAM" id="SSF50494">
    <property type="entry name" value="Trypsin-like serine proteases"/>
    <property type="match status" value="2"/>
</dbReference>
<dbReference type="PRINTS" id="PR00261">
    <property type="entry name" value="LDLRECEPTOR"/>
</dbReference>
<accession>E9GEP9</accession>
<keyword evidence="5" id="KW-0325">Glycoprotein</keyword>
<dbReference type="Gene3D" id="4.10.400.10">
    <property type="entry name" value="Low-density Lipoprotein Receptor"/>
    <property type="match status" value="6"/>
</dbReference>
<feature type="domain" description="Peptidase S1" evidence="9">
    <location>
        <begin position="846"/>
        <end position="1267"/>
    </location>
</feature>
<dbReference type="OrthoDB" id="6411962at2759"/>
<dbReference type="OMA" id="WIHENIN"/>